<proteinExistence type="predicted"/>
<sequence length="190" mass="21016">MKITIAFRHIIAALGATLALAKTNELERMAKRNDASGNNTIPALEHPTNSNHTTNRSGGLFDLENANTSSMWRANGTDPSSWVIPVSAIEAMIAWGSSPWNWIETKTLHYELADEAGAYVCNCKYCCIDRVPASEMWEFYDRLSAGCGGRGRSGWIFSKEWDKGYAVTSAEYIDKKRTKANLCPPNCAVM</sequence>
<protein>
    <submittedName>
        <fullName evidence="1">Uncharacterized protein</fullName>
    </submittedName>
</protein>
<evidence type="ECO:0000313" key="2">
    <source>
        <dbReference type="Proteomes" id="UP001497680"/>
    </source>
</evidence>
<dbReference type="EMBL" id="MU394308">
    <property type="protein sequence ID" value="KAI6087425.1"/>
    <property type="molecule type" value="Genomic_DNA"/>
</dbReference>
<accession>A0ACC0D4C4</accession>
<keyword evidence="2" id="KW-1185">Reference proteome</keyword>
<name>A0ACC0D4C4_9PEZI</name>
<gene>
    <name evidence="1" type="ORF">F4821DRAFT_259081</name>
</gene>
<comment type="caution">
    <text evidence="1">The sequence shown here is derived from an EMBL/GenBank/DDBJ whole genome shotgun (WGS) entry which is preliminary data.</text>
</comment>
<dbReference type="Proteomes" id="UP001497680">
    <property type="component" value="Unassembled WGS sequence"/>
</dbReference>
<organism evidence="1 2">
    <name type="scientific">Hypoxylon rubiginosum</name>
    <dbReference type="NCBI Taxonomy" id="110542"/>
    <lineage>
        <taxon>Eukaryota</taxon>
        <taxon>Fungi</taxon>
        <taxon>Dikarya</taxon>
        <taxon>Ascomycota</taxon>
        <taxon>Pezizomycotina</taxon>
        <taxon>Sordariomycetes</taxon>
        <taxon>Xylariomycetidae</taxon>
        <taxon>Xylariales</taxon>
        <taxon>Hypoxylaceae</taxon>
        <taxon>Hypoxylon</taxon>
    </lineage>
</organism>
<reference evidence="1 2" key="1">
    <citation type="journal article" date="2022" name="New Phytol.">
        <title>Ecological generalism drives hyperdiversity of secondary metabolite gene clusters in xylarialean endophytes.</title>
        <authorList>
            <person name="Franco M.E.E."/>
            <person name="Wisecaver J.H."/>
            <person name="Arnold A.E."/>
            <person name="Ju Y.M."/>
            <person name="Slot J.C."/>
            <person name="Ahrendt S."/>
            <person name="Moore L.P."/>
            <person name="Eastman K.E."/>
            <person name="Scott K."/>
            <person name="Konkel Z."/>
            <person name="Mondo S.J."/>
            <person name="Kuo A."/>
            <person name="Hayes R.D."/>
            <person name="Haridas S."/>
            <person name="Andreopoulos B."/>
            <person name="Riley R."/>
            <person name="LaButti K."/>
            <person name="Pangilinan J."/>
            <person name="Lipzen A."/>
            <person name="Amirebrahimi M."/>
            <person name="Yan J."/>
            <person name="Adam C."/>
            <person name="Keymanesh K."/>
            <person name="Ng V."/>
            <person name="Louie K."/>
            <person name="Northen T."/>
            <person name="Drula E."/>
            <person name="Henrissat B."/>
            <person name="Hsieh H.M."/>
            <person name="Youens-Clark K."/>
            <person name="Lutzoni F."/>
            <person name="Miadlikowska J."/>
            <person name="Eastwood D.C."/>
            <person name="Hamelin R.C."/>
            <person name="Grigoriev I.V."/>
            <person name="U'Ren J.M."/>
        </authorList>
    </citation>
    <scope>NUCLEOTIDE SEQUENCE [LARGE SCALE GENOMIC DNA]</scope>
    <source>
        <strain evidence="1 2">ER1909</strain>
    </source>
</reference>
<evidence type="ECO:0000313" key="1">
    <source>
        <dbReference type="EMBL" id="KAI6087425.1"/>
    </source>
</evidence>